<proteinExistence type="predicted"/>
<accession>A0A972P1M8</accession>
<organism evidence="2 3">
    <name type="scientific">Paraburkholderia elongata</name>
    <dbReference type="NCBI Taxonomy" id="2675747"/>
    <lineage>
        <taxon>Bacteria</taxon>
        <taxon>Pseudomonadati</taxon>
        <taxon>Pseudomonadota</taxon>
        <taxon>Betaproteobacteria</taxon>
        <taxon>Burkholderiales</taxon>
        <taxon>Burkholderiaceae</taxon>
        <taxon>Paraburkholderia</taxon>
    </lineage>
</organism>
<protein>
    <submittedName>
        <fullName evidence="2">Uncharacterized protein</fullName>
    </submittedName>
</protein>
<sequence length="86" mass="8815">MAPESSCSTQVRKNDLDGQMLGSATWQGSGGSPPLILNSIGATLDLLQPFVTARADGGVFIADGSLAVPLFDVVGVGRQVAFAPRL</sequence>
<keyword evidence="3" id="KW-1185">Reference proteome</keyword>
<name>A0A972P1M8_9BURK</name>
<reference evidence="2 3" key="1">
    <citation type="submission" date="2019-11" db="EMBL/GenBank/DDBJ databases">
        <title>Metabolism of dissolved organic matter in forest soils.</title>
        <authorList>
            <person name="Cyle K.T."/>
            <person name="Wilhelm R.C."/>
            <person name="Martinez C.E."/>
        </authorList>
    </citation>
    <scope>NUCLEOTIDE SEQUENCE [LARGE SCALE GENOMIC DNA]</scope>
    <source>
        <strain evidence="2 3">5N</strain>
    </source>
</reference>
<feature type="compositionally biased region" description="Polar residues" evidence="1">
    <location>
        <begin position="1"/>
        <end position="11"/>
    </location>
</feature>
<dbReference type="Proteomes" id="UP000655523">
    <property type="component" value="Unassembled WGS sequence"/>
</dbReference>
<feature type="region of interest" description="Disordered" evidence="1">
    <location>
        <begin position="1"/>
        <end position="29"/>
    </location>
</feature>
<evidence type="ECO:0000256" key="1">
    <source>
        <dbReference type="SAM" id="MobiDB-lite"/>
    </source>
</evidence>
<evidence type="ECO:0000313" key="2">
    <source>
        <dbReference type="EMBL" id="NPT62499.1"/>
    </source>
</evidence>
<evidence type="ECO:0000313" key="3">
    <source>
        <dbReference type="Proteomes" id="UP000655523"/>
    </source>
</evidence>
<comment type="caution">
    <text evidence="2">The sequence shown here is derived from an EMBL/GenBank/DDBJ whole genome shotgun (WGS) entry which is preliminary data.</text>
</comment>
<gene>
    <name evidence="2" type="ORF">GNZ13_50395</name>
</gene>
<dbReference type="RefSeq" id="WP_172178963.1">
    <property type="nucleotide sequence ID" value="NZ_WOEZ01000329.1"/>
</dbReference>
<dbReference type="AlphaFoldDB" id="A0A972P1M8"/>
<dbReference type="EMBL" id="WOEZ01000329">
    <property type="protein sequence ID" value="NPT62499.1"/>
    <property type="molecule type" value="Genomic_DNA"/>
</dbReference>